<reference evidence="1" key="1">
    <citation type="submission" date="2018-05" db="EMBL/GenBank/DDBJ databases">
        <authorList>
            <person name="Lanie J.A."/>
            <person name="Ng W.-L."/>
            <person name="Kazmierczak K.M."/>
            <person name="Andrzejewski T.M."/>
            <person name="Davidsen T.M."/>
            <person name="Wayne K.J."/>
            <person name="Tettelin H."/>
            <person name="Glass J.I."/>
            <person name="Rusch D."/>
            <person name="Podicherti R."/>
            <person name="Tsui H.-C.T."/>
            <person name="Winkler M.E."/>
        </authorList>
    </citation>
    <scope>NUCLEOTIDE SEQUENCE</scope>
</reference>
<organism evidence="1">
    <name type="scientific">marine metagenome</name>
    <dbReference type="NCBI Taxonomy" id="408172"/>
    <lineage>
        <taxon>unclassified sequences</taxon>
        <taxon>metagenomes</taxon>
        <taxon>ecological metagenomes</taxon>
    </lineage>
</organism>
<evidence type="ECO:0000313" key="1">
    <source>
        <dbReference type="EMBL" id="SVC42785.1"/>
    </source>
</evidence>
<sequence length="36" mass="4485">MIFSIPINIKLSEQQFHEFFNFCSEYKDLIYDLYFT</sequence>
<accession>A0A382M4A1</accession>
<name>A0A382M4A1_9ZZZZ</name>
<dbReference type="AlphaFoldDB" id="A0A382M4A1"/>
<feature type="non-terminal residue" evidence="1">
    <location>
        <position position="36"/>
    </location>
</feature>
<protein>
    <submittedName>
        <fullName evidence="1">Uncharacterized protein</fullName>
    </submittedName>
</protein>
<gene>
    <name evidence="1" type="ORF">METZ01_LOCUS295639</name>
</gene>
<dbReference type="EMBL" id="UINC01090652">
    <property type="protein sequence ID" value="SVC42785.1"/>
    <property type="molecule type" value="Genomic_DNA"/>
</dbReference>
<proteinExistence type="predicted"/>